<sequence>MSPLSLLSDSPVSVLRLWRWGTALATATFASGLLMTPAVDAQSAAPQPIFENVKLGRRFSPDPLIIRGISGGSVSTPNVSGRRETPTGSCIGFIDEQPDHILELTSFFNYLSLQVESPEDTTLLVRGPGGSWCNDDADGKNPGISGQWLAGEYKVWVGSFQEDKYHPYVIRISEVQLLNPGPSRR</sequence>
<evidence type="ECO:0000313" key="1">
    <source>
        <dbReference type="EMBL" id="EDX76757.1"/>
    </source>
</evidence>
<dbReference type="eggNOG" id="COG3591">
    <property type="taxonomic scope" value="Bacteria"/>
</dbReference>
<dbReference type="AlphaFoldDB" id="B4VN20"/>
<accession>B4VN20</accession>
<name>B4VN20_9CYAN</name>
<dbReference type="EMBL" id="DS989845">
    <property type="protein sequence ID" value="EDX76757.1"/>
    <property type="molecule type" value="Genomic_DNA"/>
</dbReference>
<reference evidence="1 2" key="1">
    <citation type="submission" date="2008-07" db="EMBL/GenBank/DDBJ databases">
        <authorList>
            <person name="Tandeau de Marsac N."/>
            <person name="Ferriera S."/>
            <person name="Johnson J."/>
            <person name="Kravitz S."/>
            <person name="Beeson K."/>
            <person name="Sutton G."/>
            <person name="Rogers Y.-H."/>
            <person name="Friedman R."/>
            <person name="Frazier M."/>
            <person name="Venter J.C."/>
        </authorList>
    </citation>
    <scope>NUCLEOTIDE SEQUENCE [LARGE SCALE GENOMIC DNA]</scope>
    <source>
        <strain evidence="1 2">PCC 7420</strain>
    </source>
</reference>
<dbReference type="RefSeq" id="WP_006099715.1">
    <property type="nucleotide sequence ID" value="NZ_DS989845.1"/>
</dbReference>
<dbReference type="Proteomes" id="UP000003835">
    <property type="component" value="Unassembled WGS sequence"/>
</dbReference>
<keyword evidence="2" id="KW-1185">Reference proteome</keyword>
<gene>
    <name evidence="1" type="ORF">MC7420_1760</name>
</gene>
<protein>
    <submittedName>
        <fullName evidence="1">Uncharacterized protein</fullName>
    </submittedName>
</protein>
<organism evidence="1 2">
    <name type="scientific">Coleofasciculus chthonoplastes PCC 7420</name>
    <dbReference type="NCBI Taxonomy" id="118168"/>
    <lineage>
        <taxon>Bacteria</taxon>
        <taxon>Bacillati</taxon>
        <taxon>Cyanobacteriota</taxon>
        <taxon>Cyanophyceae</taxon>
        <taxon>Coleofasciculales</taxon>
        <taxon>Coleofasciculaceae</taxon>
        <taxon>Coleofasciculus</taxon>
    </lineage>
</organism>
<proteinExistence type="predicted"/>
<dbReference type="OrthoDB" id="512115at2"/>
<dbReference type="STRING" id="118168.MC7420_1760"/>
<dbReference type="HOGENOM" id="CLU_115813_0_0_3"/>
<evidence type="ECO:0000313" key="2">
    <source>
        <dbReference type="Proteomes" id="UP000003835"/>
    </source>
</evidence>